<dbReference type="HOGENOM" id="CLU_127316_0_0_1"/>
<proteinExistence type="predicted"/>
<dbReference type="PaxDb" id="65489-OBART01G12210.1"/>
<dbReference type="AlphaFoldDB" id="A0A0D3EMR5"/>
<reference evidence="1" key="1">
    <citation type="journal article" date="2009" name="Rice">
        <title>De Novo Next Generation Sequencing of Plant Genomes.</title>
        <authorList>
            <person name="Rounsley S."/>
            <person name="Marri P.R."/>
            <person name="Yu Y."/>
            <person name="He R."/>
            <person name="Sisneros N."/>
            <person name="Goicoechea J.L."/>
            <person name="Lee S.J."/>
            <person name="Angelova A."/>
            <person name="Kudrna D."/>
            <person name="Luo M."/>
            <person name="Affourtit J."/>
            <person name="Desany B."/>
            <person name="Knight J."/>
            <person name="Niazi F."/>
            <person name="Egholm M."/>
            <person name="Wing R.A."/>
        </authorList>
    </citation>
    <scope>NUCLEOTIDE SEQUENCE [LARGE SCALE GENOMIC DNA]</scope>
    <source>
        <strain evidence="1">cv. IRGC 105608</strain>
    </source>
</reference>
<reference evidence="1" key="2">
    <citation type="submission" date="2015-03" db="UniProtKB">
        <authorList>
            <consortium name="EnsemblPlants"/>
        </authorList>
    </citation>
    <scope>IDENTIFICATION</scope>
</reference>
<dbReference type="Gramene" id="OBART01G12210.1">
    <property type="protein sequence ID" value="OBART01G12210.1"/>
    <property type="gene ID" value="OBART01G12210"/>
</dbReference>
<keyword evidence="2" id="KW-1185">Reference proteome</keyword>
<sequence length="182" mass="19491">MSSSSTFPDARSLSTSPSHVNMAKALGRNSLELVDSVLGASIQPRHLAAAARGGGSGCVGARAWEGQRRCGEPYLGSTEGQQHGTGSRTSGARRFYCQLATPFLGNTDPKVAIYPLLPKRLDCPSVVDLRMPFHCQDSIDCSHVIMDLAPASRTGVQARPQRVVGAFMVGWRAGLAWAHSWR</sequence>
<organism evidence="1">
    <name type="scientific">Oryza barthii</name>
    <dbReference type="NCBI Taxonomy" id="65489"/>
    <lineage>
        <taxon>Eukaryota</taxon>
        <taxon>Viridiplantae</taxon>
        <taxon>Streptophyta</taxon>
        <taxon>Embryophyta</taxon>
        <taxon>Tracheophyta</taxon>
        <taxon>Spermatophyta</taxon>
        <taxon>Magnoliopsida</taxon>
        <taxon>Liliopsida</taxon>
        <taxon>Poales</taxon>
        <taxon>Poaceae</taxon>
        <taxon>BOP clade</taxon>
        <taxon>Oryzoideae</taxon>
        <taxon>Oryzeae</taxon>
        <taxon>Oryzinae</taxon>
        <taxon>Oryza</taxon>
    </lineage>
</organism>
<name>A0A0D3EMR5_9ORYZ</name>
<evidence type="ECO:0000313" key="2">
    <source>
        <dbReference type="Proteomes" id="UP000026960"/>
    </source>
</evidence>
<evidence type="ECO:0000313" key="1">
    <source>
        <dbReference type="EnsemblPlants" id="OBART01G12210.1"/>
    </source>
</evidence>
<protein>
    <submittedName>
        <fullName evidence="1">Uncharacterized protein</fullName>
    </submittedName>
</protein>
<dbReference type="EnsemblPlants" id="OBART01G12210.1">
    <property type="protein sequence ID" value="OBART01G12210.1"/>
    <property type="gene ID" value="OBART01G12210"/>
</dbReference>
<dbReference type="Proteomes" id="UP000026960">
    <property type="component" value="Chromosome 1"/>
</dbReference>
<accession>A0A0D3EMR5</accession>